<dbReference type="PROSITE" id="PS50160">
    <property type="entry name" value="DNA_LIGASE_A3"/>
    <property type="match status" value="1"/>
</dbReference>
<dbReference type="EC" id="6.5.1.1" evidence="2"/>
<dbReference type="Proteomes" id="UP000517523">
    <property type="component" value="Unassembled WGS sequence"/>
</dbReference>
<comment type="caution">
    <text evidence="6">The sequence shown here is derived from an EMBL/GenBank/DDBJ whole genome shotgun (WGS) entry which is preliminary data.</text>
</comment>
<dbReference type="PANTHER" id="PTHR45674:SF4">
    <property type="entry name" value="DNA LIGASE 1"/>
    <property type="match status" value="1"/>
</dbReference>
<sequence length="285" mass="33104">MYIDPMLLDDLEKPFESQDHIAELKIDGIRSIISRNQRSRIYTRHQNEITYRFQEVVSAAESAVATGTILDGELVVCDTESGKPDFAATMRRFQSTPRLKHTPGLTFVAFDILSYKGESTRSLPLMKRKQLLEEAVQENDIFKRIRFMEHGFVPLFELCRQQGLEGIVLKQRSSLYHAGKRPKELWQRVVVYQREDCFITGYSKKEVAWTLGVLRNGQLVPAGTLKYGLTDTIRKKAFPILLNTKVSENKNFVFVLPEIQVRVRFRHWTDEGYLRLPVFEEFVQI</sequence>
<evidence type="ECO:0000256" key="2">
    <source>
        <dbReference type="ARBA" id="ARBA00012727"/>
    </source>
</evidence>
<dbReference type="PANTHER" id="PTHR45674">
    <property type="entry name" value="DNA LIGASE 1/3 FAMILY MEMBER"/>
    <property type="match status" value="1"/>
</dbReference>
<dbReference type="Gene3D" id="3.30.1490.70">
    <property type="match status" value="1"/>
</dbReference>
<keyword evidence="3 6" id="KW-0436">Ligase</keyword>
<dbReference type="SUPFAM" id="SSF50249">
    <property type="entry name" value="Nucleic acid-binding proteins"/>
    <property type="match status" value="1"/>
</dbReference>
<dbReference type="EMBL" id="JACHXJ010000014">
    <property type="protein sequence ID" value="MBB3132250.1"/>
    <property type="molecule type" value="Genomic_DNA"/>
</dbReference>
<dbReference type="GO" id="GO:0003910">
    <property type="term" value="F:DNA ligase (ATP) activity"/>
    <property type="evidence" value="ECO:0007669"/>
    <property type="project" value="UniProtKB-EC"/>
</dbReference>
<dbReference type="InterPro" id="IPR012309">
    <property type="entry name" value="DNA_ligase_ATP-dep_C"/>
</dbReference>
<dbReference type="Gene3D" id="2.40.50.140">
    <property type="entry name" value="Nucleic acid-binding proteins"/>
    <property type="match status" value="1"/>
</dbReference>
<dbReference type="InterPro" id="IPR012340">
    <property type="entry name" value="NA-bd_OB-fold"/>
</dbReference>
<dbReference type="CDD" id="cd07906">
    <property type="entry name" value="Adenylation_DNA_ligase_LigD_LigC"/>
    <property type="match status" value="1"/>
</dbReference>
<dbReference type="SUPFAM" id="SSF56091">
    <property type="entry name" value="DNA ligase/mRNA capping enzyme, catalytic domain"/>
    <property type="match status" value="1"/>
</dbReference>
<evidence type="ECO:0000256" key="4">
    <source>
        <dbReference type="ARBA" id="ARBA00034003"/>
    </source>
</evidence>
<comment type="similarity">
    <text evidence="1">Belongs to the ATP-dependent DNA ligase family.</text>
</comment>
<gene>
    <name evidence="6" type="ORF">FHS19_006979</name>
</gene>
<accession>A0A839U3G1</accession>
<dbReference type="InterPro" id="IPR012310">
    <property type="entry name" value="DNA_ligase_ATP-dep_cent"/>
</dbReference>
<comment type="catalytic activity">
    <reaction evidence="4">
        <text>ATP + (deoxyribonucleotide)n-3'-hydroxyl + 5'-phospho-(deoxyribonucleotide)m = (deoxyribonucleotide)n+m + AMP + diphosphate.</text>
        <dbReference type="EC" id="6.5.1.1"/>
    </reaction>
</comment>
<protein>
    <recommendedName>
        <fullName evidence="2">DNA ligase (ATP)</fullName>
        <ecNumber evidence="2">6.5.1.1</ecNumber>
    </recommendedName>
</protein>
<feature type="domain" description="ATP-dependent DNA ligase family profile" evidence="5">
    <location>
        <begin position="107"/>
        <end position="189"/>
    </location>
</feature>
<dbReference type="RefSeq" id="WP_183587902.1">
    <property type="nucleotide sequence ID" value="NZ_JACHXJ010000014.1"/>
</dbReference>
<evidence type="ECO:0000259" key="5">
    <source>
        <dbReference type="PROSITE" id="PS50160"/>
    </source>
</evidence>
<name>A0A839U3G1_9BACL</name>
<evidence type="ECO:0000313" key="6">
    <source>
        <dbReference type="EMBL" id="MBB3132250.1"/>
    </source>
</evidence>
<evidence type="ECO:0000256" key="3">
    <source>
        <dbReference type="ARBA" id="ARBA00022598"/>
    </source>
</evidence>
<dbReference type="Pfam" id="PF01068">
    <property type="entry name" value="DNA_ligase_A_M"/>
    <property type="match status" value="1"/>
</dbReference>
<reference evidence="6 7" key="1">
    <citation type="submission" date="2020-08" db="EMBL/GenBank/DDBJ databases">
        <title>Genomic Encyclopedia of Type Strains, Phase III (KMG-III): the genomes of soil and plant-associated and newly described type strains.</title>
        <authorList>
            <person name="Whitman W."/>
        </authorList>
    </citation>
    <scope>NUCLEOTIDE SEQUENCE [LARGE SCALE GENOMIC DNA]</scope>
    <source>
        <strain evidence="6 7">CECT 5831</strain>
    </source>
</reference>
<proteinExistence type="inferred from homology"/>
<dbReference type="GO" id="GO:0006281">
    <property type="term" value="P:DNA repair"/>
    <property type="evidence" value="ECO:0007669"/>
    <property type="project" value="InterPro"/>
</dbReference>
<organism evidence="6 7">
    <name type="scientific">Paenibacillus rhizosphaerae</name>
    <dbReference type="NCBI Taxonomy" id="297318"/>
    <lineage>
        <taxon>Bacteria</taxon>
        <taxon>Bacillati</taxon>
        <taxon>Bacillota</taxon>
        <taxon>Bacilli</taxon>
        <taxon>Bacillales</taxon>
        <taxon>Paenibacillaceae</taxon>
        <taxon>Paenibacillus</taxon>
    </lineage>
</organism>
<evidence type="ECO:0000313" key="7">
    <source>
        <dbReference type="Proteomes" id="UP000517523"/>
    </source>
</evidence>
<dbReference type="Pfam" id="PF04679">
    <property type="entry name" value="DNA_ligase_A_C"/>
    <property type="match status" value="1"/>
</dbReference>
<dbReference type="Gene3D" id="3.30.470.30">
    <property type="entry name" value="DNA ligase/mRNA capping enzyme"/>
    <property type="match status" value="1"/>
</dbReference>
<dbReference type="GO" id="GO:0006310">
    <property type="term" value="P:DNA recombination"/>
    <property type="evidence" value="ECO:0007669"/>
    <property type="project" value="InterPro"/>
</dbReference>
<evidence type="ECO:0000256" key="1">
    <source>
        <dbReference type="ARBA" id="ARBA00007572"/>
    </source>
</evidence>
<dbReference type="InterPro" id="IPR050191">
    <property type="entry name" value="ATP-dep_DNA_ligase"/>
</dbReference>
<dbReference type="AlphaFoldDB" id="A0A839U3G1"/>
<dbReference type="GO" id="GO:0005524">
    <property type="term" value="F:ATP binding"/>
    <property type="evidence" value="ECO:0007669"/>
    <property type="project" value="InterPro"/>
</dbReference>